<dbReference type="EMBL" id="HBUF01296569">
    <property type="protein sequence ID" value="CAG6690231.1"/>
    <property type="molecule type" value="Transcribed_RNA"/>
</dbReference>
<sequence length="121" mass="13980">MVMDPSWSSYFRVLHLIPKGTINMLNCCYIGGFVYLGIILLIFQRKEICERSFPTTELQVCSTYNTTLHDISVPYFASLAIPVINMFRHECLVLEIILPYQITWLKTYDQSSYSSSEVPLV</sequence>
<keyword evidence="1" id="KW-0472">Membrane</keyword>
<accession>A0A8D8TK84</accession>
<keyword evidence="1" id="KW-1133">Transmembrane helix</keyword>
<feature type="transmembrane region" description="Helical" evidence="1">
    <location>
        <begin position="20"/>
        <end position="43"/>
    </location>
</feature>
<protein>
    <submittedName>
        <fullName evidence="2">Uncharacterized protein</fullName>
    </submittedName>
</protein>
<proteinExistence type="predicted"/>
<reference evidence="2" key="1">
    <citation type="submission" date="2021-05" db="EMBL/GenBank/DDBJ databases">
        <authorList>
            <person name="Alioto T."/>
            <person name="Alioto T."/>
            <person name="Gomez Garrido J."/>
        </authorList>
    </citation>
    <scope>NUCLEOTIDE SEQUENCE</scope>
</reference>
<organism evidence="2">
    <name type="scientific">Cacopsylla melanoneura</name>
    <dbReference type="NCBI Taxonomy" id="428564"/>
    <lineage>
        <taxon>Eukaryota</taxon>
        <taxon>Metazoa</taxon>
        <taxon>Ecdysozoa</taxon>
        <taxon>Arthropoda</taxon>
        <taxon>Hexapoda</taxon>
        <taxon>Insecta</taxon>
        <taxon>Pterygota</taxon>
        <taxon>Neoptera</taxon>
        <taxon>Paraneoptera</taxon>
        <taxon>Hemiptera</taxon>
        <taxon>Sternorrhyncha</taxon>
        <taxon>Psylloidea</taxon>
        <taxon>Psyllidae</taxon>
        <taxon>Psyllinae</taxon>
        <taxon>Cacopsylla</taxon>
    </lineage>
</organism>
<evidence type="ECO:0000313" key="2">
    <source>
        <dbReference type="EMBL" id="CAG6690231.1"/>
    </source>
</evidence>
<name>A0A8D8TK84_9HEMI</name>
<evidence type="ECO:0000256" key="1">
    <source>
        <dbReference type="SAM" id="Phobius"/>
    </source>
</evidence>
<dbReference type="AlphaFoldDB" id="A0A8D8TK84"/>
<keyword evidence="1" id="KW-0812">Transmembrane</keyword>